<sequence>MQSFLKKESLRHTPLKPDLQGYLDVSKNDLTPAAMHYNAHNYRQIDEKWYDDFLERAAGLPDNEEIKQESLRLWDLGVKWGYFPIESAEDIANGKAVALAMAKARHLLRVERPILEFALMQEELEESSDAIDLENSILKNLYLTCSDESVEINYHPFPLLKPDHVLAEEIFEQLGAAQLKIGGESLHGRIYTRGSDLVLIANDSISPLTVDALAAEIAKLKITDHGSVLEKPLPRRIVGDILRKQSFPGFRNLRSVVRHPFFDSKGRIYRSIGYNKEYQVYISNSRTFKLKDPEEAASHLMDEVLFMGDDQVLGWPFVSEADQANALAMAMTPFLRPTIETAPAFLLMRQSAAGTGTTLLATSLMKIAFGQDVERFIGTMPDDEGELEKTLFSYARDGSPLIFFDNVRRKLNSKALESFMTSKDKTQRAFFTQSISGYPNVATVVITGNKGDITANTDMKRRVCPITLDARVEEPWLRAGNFRHDAAKGDAIDKWVLDHQTELIRDILSMASGWNEAGNPEMYRGPNLGKFEEWSYVIGNILGFVGIKNFLGNLSAFYQDADPDRYALTEMFILLAEEIGEGKSKTMVAREIYDLLKGARDNTALPINVLKALDSDNANALGKVLQGLAYGEIANGMKLIREKDQSKNAFAYRIVKA</sequence>
<dbReference type="EMBL" id="CP002566">
    <property type="protein sequence ID" value="AEB69764.1"/>
    <property type="molecule type" value="Genomic_DNA"/>
</dbReference>
<dbReference type="InParanoid" id="F4C0W7"/>
<keyword evidence="1" id="KW-0614">Plasmid</keyword>
<protein>
    <submittedName>
        <fullName evidence="1">Uncharacterized protein</fullName>
    </submittedName>
</protein>
<dbReference type="AlphaFoldDB" id="F4C0W7"/>
<evidence type="ECO:0000313" key="1">
    <source>
        <dbReference type="EMBL" id="AEB69764.1"/>
    </source>
</evidence>
<organism evidence="1 2">
    <name type="scientific">Methanothrix soehngenii (strain ATCC 5969 / DSM 3671 / JCM 10134 / NBRC 103675 / OCM 69 / GP-6)</name>
    <name type="common">Methanosaeta concilii</name>
    <dbReference type="NCBI Taxonomy" id="990316"/>
    <lineage>
        <taxon>Archaea</taxon>
        <taxon>Methanobacteriati</taxon>
        <taxon>Methanobacteriota</taxon>
        <taxon>Stenosarchaea group</taxon>
        <taxon>Methanomicrobia</taxon>
        <taxon>Methanotrichales</taxon>
        <taxon>Methanotrichaceae</taxon>
        <taxon>Methanothrix</taxon>
    </lineage>
</organism>
<gene>
    <name evidence="1" type="ordered locus">MCON_3553</name>
</gene>
<dbReference type="KEGG" id="mcj:MCON_3553"/>
<dbReference type="HOGENOM" id="CLU_417179_0_0_2"/>
<dbReference type="Proteomes" id="UP000007807">
    <property type="component" value="Plasmid pGP6"/>
</dbReference>
<accession>F4C0W7</accession>
<name>F4C0W7_METSG</name>
<reference evidence="1 2" key="1">
    <citation type="journal article" date="2011" name="J. Bacteriol.">
        <title>Complete genome sequence of Methanosaeta concilii, a specialist in aceticlastic methanogenesis.</title>
        <authorList>
            <person name="Barber R.D."/>
            <person name="Zhang L."/>
            <person name="Harnack M."/>
            <person name="Olson M.V."/>
            <person name="Kaul R."/>
            <person name="Ingram-Smith C."/>
            <person name="Smith K.S."/>
        </authorList>
    </citation>
    <scope>NUCLEOTIDE SEQUENCE [LARGE SCALE GENOMIC DNA]</scope>
    <source>
        <strain evidence="2">ATCC 5969 / DSM 3671 / JCM 10134 / NBRC 103675 / OCM 69 / GP-6</strain>
        <plasmid evidence="1 2">pGP6</plasmid>
    </source>
</reference>
<keyword evidence="2" id="KW-1185">Reference proteome</keyword>
<evidence type="ECO:0000313" key="2">
    <source>
        <dbReference type="Proteomes" id="UP000007807"/>
    </source>
</evidence>
<geneLocation type="plasmid" evidence="1 2">
    <name>pGP6</name>
</geneLocation>
<proteinExistence type="predicted"/>